<evidence type="ECO:0000259" key="7">
    <source>
        <dbReference type="Pfam" id="PF07715"/>
    </source>
</evidence>
<geneLocation type="plasmid" evidence="8 9">
    <name>pCadTS8_1</name>
</geneLocation>
<keyword evidence="3" id="KW-0998">Cell outer membrane</keyword>
<evidence type="ECO:0000256" key="3">
    <source>
        <dbReference type="ARBA" id="ARBA00023237"/>
    </source>
</evidence>
<dbReference type="Gene3D" id="2.170.130.10">
    <property type="entry name" value="TonB-dependent receptor, plug domain"/>
    <property type="match status" value="1"/>
</dbReference>
<feature type="domain" description="TonB-dependent receptor-like beta-barrel" evidence="6">
    <location>
        <begin position="445"/>
        <end position="896"/>
    </location>
</feature>
<evidence type="ECO:0000256" key="2">
    <source>
        <dbReference type="ARBA" id="ARBA00023136"/>
    </source>
</evidence>
<keyword evidence="2 4" id="KW-0472">Membrane</keyword>
<proteinExistence type="inferred from homology"/>
<keyword evidence="8" id="KW-0614">Plasmid</keyword>
<dbReference type="Pfam" id="PF07715">
    <property type="entry name" value="Plug"/>
    <property type="match status" value="1"/>
</dbReference>
<dbReference type="RefSeq" id="WP_268076556.1">
    <property type="nucleotide sequence ID" value="NZ_CP109966.1"/>
</dbReference>
<dbReference type="InterPro" id="IPR037066">
    <property type="entry name" value="Plug_dom_sf"/>
</dbReference>
<sequence length="935" mass="103418">MCQFNKTIIASSVICAVSLSFPAIAAQNELNQSEVIHVSGVRASLKDSVDAKKAAANIIDGVSAEDIGQLPDVSIADSIRRIVGVNFSTQNGEPAFASVRGLGPDLTLTTLNGRVLSTTDQASRRVALGRLPSELVRRVYIAKSPMAKSIEGGVAGTIGLETIRPLDRQKQVISGVFRGLYNENASDIDTMDEYGWRGTINYVDQFMDGRLGIALGWAGLSEDSPTYEGKTGILLNRNGDSSRSDFNNDGIRDVTVGAVSNDVVERSTERDSVLAVVQYIANDNLDLLLDVSWIKQDSLNENNRLIYEVLPAPANNATTADDAYVDPNTNVIMSIEEGKANSLIGLNPNNNLDETVNVGFTANYIEDDFEVKFDLSHSKSSRDRLNKTFNIGANAGVGGAAIQRPLSFSLLNPEQIYLVPDASLATPENWALRNMLDMKQFSEDRVNSASVDVKSYAYSGDFIDTIEAGVRFESRQVDRDNDRNNYKFNQGNPPPNWPDLSADYLEREQFAYKKLWETVGGVEQSATFPHFDQNKLYGLVMQAVDGDIDNNVFVDGEELNFDYTRSHKITEDSLAAYVQLNYDTYVADMPLRGNFGVRVVNTKLDSQGFSNDLSKIMLSENADEDGKFDVIFDNADIENIQTINASYDYTNVLPAFNASLEVTPSFIARAALAKTISRPVFEDITPGSFVATSGNAIETIKVNAGSPQLEPFTADQADIAFEWYPKQDLSFAATFYYKHLEAYLTQTQELTEFSQNGLTIPMEITRLVNEDKARYFKGLELSYNQIFSFLPEPFDGFGVQANATFNDTNATEQGAGIAGAPVTVDANEVSDEVYNLIGFYEKGPVSVRLAWQYQSPYTRVDDFNSSYQTQDDGQLDMTFGYTINKHVKLIGSVLNLTDEHIRRYRFDDRNLQNDQVTERLTFTGRKVSLGVRVSL</sequence>
<comment type="subcellular location">
    <subcellularLocation>
        <location evidence="1 4">Cell outer membrane</location>
    </subcellularLocation>
</comment>
<organism evidence="8 9">
    <name type="scientific">Catenovulum adriaticum</name>
    <dbReference type="NCBI Taxonomy" id="2984846"/>
    <lineage>
        <taxon>Bacteria</taxon>
        <taxon>Pseudomonadati</taxon>
        <taxon>Pseudomonadota</taxon>
        <taxon>Gammaproteobacteria</taxon>
        <taxon>Alteromonadales</taxon>
        <taxon>Alteromonadaceae</taxon>
        <taxon>Catenovulum</taxon>
    </lineage>
</organism>
<keyword evidence="9" id="KW-1185">Reference proteome</keyword>
<dbReference type="Gene3D" id="2.40.170.20">
    <property type="entry name" value="TonB-dependent receptor, beta-barrel domain"/>
    <property type="match status" value="1"/>
</dbReference>
<keyword evidence="5" id="KW-0732">Signal</keyword>
<dbReference type="EMBL" id="CP109966">
    <property type="protein sequence ID" value="WAJ71834.1"/>
    <property type="molecule type" value="Genomic_DNA"/>
</dbReference>
<evidence type="ECO:0000256" key="1">
    <source>
        <dbReference type="ARBA" id="ARBA00004442"/>
    </source>
</evidence>
<dbReference type="InterPro" id="IPR036942">
    <property type="entry name" value="Beta-barrel_TonB_sf"/>
</dbReference>
<name>A0ABY7AQL3_9ALTE</name>
<dbReference type="NCBIfam" id="TIGR01782">
    <property type="entry name" value="TonB-Xanth-Caul"/>
    <property type="match status" value="1"/>
</dbReference>
<evidence type="ECO:0000256" key="4">
    <source>
        <dbReference type="RuleBase" id="RU003357"/>
    </source>
</evidence>
<dbReference type="InterPro" id="IPR010104">
    <property type="entry name" value="TonB_rcpt_bac"/>
</dbReference>
<dbReference type="PANTHER" id="PTHR40980:SF3">
    <property type="entry name" value="TONB-DEPENDENT RECEPTOR-LIKE BETA-BARREL DOMAIN-CONTAINING PROTEIN"/>
    <property type="match status" value="1"/>
</dbReference>
<dbReference type="SUPFAM" id="SSF56935">
    <property type="entry name" value="Porins"/>
    <property type="match status" value="1"/>
</dbReference>
<keyword evidence="4" id="KW-0798">TonB box</keyword>
<feature type="domain" description="TonB-dependent receptor plug" evidence="7">
    <location>
        <begin position="53"/>
        <end position="147"/>
    </location>
</feature>
<dbReference type="InterPro" id="IPR012910">
    <property type="entry name" value="Plug_dom"/>
</dbReference>
<dbReference type="InterPro" id="IPR000531">
    <property type="entry name" value="Beta-barrel_TonB"/>
</dbReference>
<evidence type="ECO:0000259" key="6">
    <source>
        <dbReference type="Pfam" id="PF00593"/>
    </source>
</evidence>
<comment type="similarity">
    <text evidence="4">Belongs to the TonB-dependent receptor family.</text>
</comment>
<evidence type="ECO:0000313" key="9">
    <source>
        <dbReference type="Proteomes" id="UP001163726"/>
    </source>
</evidence>
<evidence type="ECO:0000256" key="5">
    <source>
        <dbReference type="SAM" id="SignalP"/>
    </source>
</evidence>
<feature type="signal peptide" evidence="5">
    <location>
        <begin position="1"/>
        <end position="25"/>
    </location>
</feature>
<keyword evidence="8" id="KW-0675">Receptor</keyword>
<accession>A0ABY7AQL3</accession>
<dbReference type="Pfam" id="PF00593">
    <property type="entry name" value="TonB_dep_Rec_b-barrel"/>
    <property type="match status" value="1"/>
</dbReference>
<dbReference type="Proteomes" id="UP001163726">
    <property type="component" value="Plasmid pCadTS8_1"/>
</dbReference>
<protein>
    <submittedName>
        <fullName evidence="8">TonB-dependent receptor</fullName>
    </submittedName>
</protein>
<gene>
    <name evidence="8" type="ORF">OLW01_15985</name>
</gene>
<feature type="chain" id="PRO_5047469929" evidence="5">
    <location>
        <begin position="26"/>
        <end position="935"/>
    </location>
</feature>
<dbReference type="PANTHER" id="PTHR40980">
    <property type="entry name" value="PLUG DOMAIN-CONTAINING PROTEIN"/>
    <property type="match status" value="1"/>
</dbReference>
<evidence type="ECO:0000313" key="8">
    <source>
        <dbReference type="EMBL" id="WAJ71834.1"/>
    </source>
</evidence>
<reference evidence="8" key="1">
    <citation type="submission" date="2022-10" db="EMBL/GenBank/DDBJ databases">
        <title>Catenovulum adriacola sp. nov. isolated in the Harbour of Susak.</title>
        <authorList>
            <person name="Schoch T."/>
            <person name="Reich S.J."/>
            <person name="Stoeferle S."/>
            <person name="Flaiz M."/>
            <person name="Kazda M."/>
            <person name="Riedel C.U."/>
            <person name="Duerre P."/>
        </authorList>
    </citation>
    <scope>NUCLEOTIDE SEQUENCE</scope>
    <source>
        <strain evidence="8">TS8</strain>
        <plasmid evidence="8">pCadTS8_1</plasmid>
    </source>
</reference>